<accession>A0ABD3N3E1</accession>
<keyword evidence="5" id="KW-0235">DNA replication</keyword>
<keyword evidence="8" id="KW-0460">Magnesium</keyword>
<comment type="caution">
    <text evidence="14">The sequence shown here is derived from an EMBL/GenBank/DDBJ whole genome shotgun (WGS) entry which is preliminary data.</text>
</comment>
<dbReference type="Gene3D" id="1.10.150.20">
    <property type="entry name" value="5' to 3' exonuclease, C-terminal subdomain"/>
    <property type="match status" value="1"/>
</dbReference>
<dbReference type="Gene3D" id="1.10.150.810">
    <property type="match status" value="1"/>
</dbReference>
<reference evidence="14 15" key="1">
    <citation type="submission" date="2024-10" db="EMBL/GenBank/DDBJ databases">
        <title>Updated reference genomes for cyclostephanoid diatoms.</title>
        <authorList>
            <person name="Roberts W.R."/>
            <person name="Alverson A.J."/>
        </authorList>
    </citation>
    <scope>NUCLEOTIDE SEQUENCE [LARGE SCALE GENOMIC DNA]</scope>
    <source>
        <strain evidence="14 15">AJA010-31</strain>
    </source>
</reference>
<evidence type="ECO:0000256" key="7">
    <source>
        <dbReference type="ARBA" id="ARBA00022763"/>
    </source>
</evidence>
<dbReference type="InterPro" id="IPR050116">
    <property type="entry name" value="DNA_polymerase-Y"/>
</dbReference>
<dbReference type="InterPro" id="IPR017961">
    <property type="entry name" value="DNA_pol_Y-fam_little_finger"/>
</dbReference>
<evidence type="ECO:0000256" key="5">
    <source>
        <dbReference type="ARBA" id="ARBA00022705"/>
    </source>
</evidence>
<keyword evidence="10" id="KW-0234">DNA repair</keyword>
<dbReference type="EMBL" id="JALLPJ020001306">
    <property type="protein sequence ID" value="KAL3770619.1"/>
    <property type="molecule type" value="Genomic_DNA"/>
</dbReference>
<name>A0ABD3N3E1_9STRA</name>
<dbReference type="AlphaFoldDB" id="A0ABD3N3E1"/>
<evidence type="ECO:0000256" key="1">
    <source>
        <dbReference type="ARBA" id="ARBA00012417"/>
    </source>
</evidence>
<keyword evidence="7" id="KW-0227">DNA damage</keyword>
<organism evidence="14 15">
    <name type="scientific">Cyclotella atomus</name>
    <dbReference type="NCBI Taxonomy" id="382360"/>
    <lineage>
        <taxon>Eukaryota</taxon>
        <taxon>Sar</taxon>
        <taxon>Stramenopiles</taxon>
        <taxon>Ochrophyta</taxon>
        <taxon>Bacillariophyta</taxon>
        <taxon>Coscinodiscophyceae</taxon>
        <taxon>Thalassiosirophycidae</taxon>
        <taxon>Stephanodiscales</taxon>
        <taxon>Stephanodiscaceae</taxon>
        <taxon>Cyclotella</taxon>
    </lineage>
</organism>
<evidence type="ECO:0000256" key="8">
    <source>
        <dbReference type="ARBA" id="ARBA00022842"/>
    </source>
</evidence>
<comment type="catalytic activity">
    <reaction evidence="11">
        <text>DNA(n) + a 2'-deoxyribonucleoside 5'-triphosphate = DNA(n+1) + diphosphate</text>
        <dbReference type="Rhea" id="RHEA:22508"/>
        <dbReference type="Rhea" id="RHEA-COMP:17339"/>
        <dbReference type="Rhea" id="RHEA-COMP:17340"/>
        <dbReference type="ChEBI" id="CHEBI:33019"/>
        <dbReference type="ChEBI" id="CHEBI:61560"/>
        <dbReference type="ChEBI" id="CHEBI:173112"/>
        <dbReference type="EC" id="2.7.7.7"/>
    </reaction>
</comment>
<keyword evidence="3" id="KW-0808">Transferase</keyword>
<feature type="compositionally biased region" description="Acidic residues" evidence="12">
    <location>
        <begin position="16"/>
        <end position="27"/>
    </location>
</feature>
<dbReference type="Gene3D" id="3.40.1170.60">
    <property type="match status" value="1"/>
</dbReference>
<dbReference type="GO" id="GO:0046872">
    <property type="term" value="F:metal ion binding"/>
    <property type="evidence" value="ECO:0007669"/>
    <property type="project" value="UniProtKB-KW"/>
</dbReference>
<dbReference type="Pfam" id="PF00817">
    <property type="entry name" value="IMS"/>
    <property type="match status" value="1"/>
</dbReference>
<dbReference type="EC" id="2.7.7.7" evidence="1"/>
<dbReference type="SUPFAM" id="SSF100879">
    <property type="entry name" value="Lesion bypass DNA polymerase (Y-family), little finger domain"/>
    <property type="match status" value="1"/>
</dbReference>
<proteinExistence type="predicted"/>
<evidence type="ECO:0000256" key="11">
    <source>
        <dbReference type="ARBA" id="ARBA00049244"/>
    </source>
</evidence>
<gene>
    <name evidence="14" type="ORF">ACHAWO_009383</name>
</gene>
<dbReference type="Proteomes" id="UP001530400">
    <property type="component" value="Unassembled WGS sequence"/>
</dbReference>
<evidence type="ECO:0000256" key="2">
    <source>
        <dbReference type="ARBA" id="ARBA00016178"/>
    </source>
</evidence>
<evidence type="ECO:0000256" key="10">
    <source>
        <dbReference type="ARBA" id="ARBA00023204"/>
    </source>
</evidence>
<feature type="region of interest" description="Disordered" evidence="12">
    <location>
        <begin position="1"/>
        <end position="41"/>
    </location>
</feature>
<evidence type="ECO:0000313" key="14">
    <source>
        <dbReference type="EMBL" id="KAL3770619.1"/>
    </source>
</evidence>
<dbReference type="InterPro" id="IPR022880">
    <property type="entry name" value="DNApol_IV"/>
</dbReference>
<keyword evidence="9" id="KW-0239">DNA-directed DNA polymerase</keyword>
<dbReference type="Gene3D" id="3.30.1490.100">
    <property type="entry name" value="DNA polymerase, Y-family, little finger domain"/>
    <property type="match status" value="1"/>
</dbReference>
<dbReference type="PANTHER" id="PTHR11076">
    <property type="entry name" value="DNA REPAIR POLYMERASE UMUC / TRANSFERASE FAMILY MEMBER"/>
    <property type="match status" value="1"/>
</dbReference>
<evidence type="ECO:0000313" key="15">
    <source>
        <dbReference type="Proteomes" id="UP001530400"/>
    </source>
</evidence>
<dbReference type="InterPro" id="IPR043502">
    <property type="entry name" value="DNA/RNA_pol_sf"/>
</dbReference>
<keyword evidence="6" id="KW-0479">Metal-binding</keyword>
<keyword evidence="4" id="KW-0548">Nucleotidyltransferase</keyword>
<evidence type="ECO:0000256" key="3">
    <source>
        <dbReference type="ARBA" id="ARBA00022679"/>
    </source>
</evidence>
<dbReference type="FunFam" id="3.30.1490.100:FF:000004">
    <property type="entry name" value="DNA polymerase IV"/>
    <property type="match status" value="1"/>
</dbReference>
<dbReference type="PROSITE" id="PS50173">
    <property type="entry name" value="UMUC"/>
    <property type="match status" value="1"/>
</dbReference>
<dbReference type="PANTHER" id="PTHR11076:SF33">
    <property type="entry name" value="DNA POLYMERASE KAPPA"/>
    <property type="match status" value="1"/>
</dbReference>
<dbReference type="InterPro" id="IPR043128">
    <property type="entry name" value="Rev_trsase/Diguanyl_cyclase"/>
</dbReference>
<evidence type="ECO:0000259" key="13">
    <source>
        <dbReference type="PROSITE" id="PS50173"/>
    </source>
</evidence>
<dbReference type="InterPro" id="IPR001126">
    <property type="entry name" value="UmuC"/>
</dbReference>
<dbReference type="InterPro" id="IPR036775">
    <property type="entry name" value="DNA_pol_Y-fam_lit_finger_sf"/>
</dbReference>
<evidence type="ECO:0000256" key="12">
    <source>
        <dbReference type="SAM" id="MobiDB-lite"/>
    </source>
</evidence>
<dbReference type="GO" id="GO:0006260">
    <property type="term" value="P:DNA replication"/>
    <property type="evidence" value="ECO:0007669"/>
    <property type="project" value="UniProtKB-KW"/>
</dbReference>
<dbReference type="GO" id="GO:0003887">
    <property type="term" value="F:DNA-directed DNA polymerase activity"/>
    <property type="evidence" value="ECO:0007669"/>
    <property type="project" value="UniProtKB-KW"/>
</dbReference>
<sequence length="663" mass="73687">MSGSRTPHDFLANDEFVMEGESSDSDCECASSEPASRSAPQYNGGVLSTECSAAKALLISASDKAGMQNIDRERINAILLRESGKSVFMQRQRKMDEKSDEKIRDMKRKLQEKDAAGGDWRKQLLQSTIDPMLLEYQSKRRQRSTCAVIDMDGFFISCHILSNPQLAEIPACVGGSSMISTSNYIARRYGVRAAMPGYLGSMLVKELSEGKETLTFVKSDFELYKKKSAEVKAVLEDYDPHLKMYSLDEAYMDIGPYLELKLSNGEMSHDEIKCTLLNKEVQNDDDNKHKFDIEHFHSAAQSLLHSIRQKVKDDTGLTCSAGLASNFLIAKVASDVNKPNGQHFIGPSEQQIRDFVHPLACRKISGIGRVTEKILQGVLGIETVHDLYQKRAEAFYLFKPASAQSLMRASIGYSESSSNESVDGNGTDLHRKGISHERTFSPISNWNELCTKVETITHSLIQDLKERSLRPKTATLKVKLSNFDIISKTSTRDIALFQPSNIKQSSRDLVGIVLKLLKEAKSSYSSNHNDTFSVRLLGVRCSNFHLTKDTQLSLDQYCRASSPNNVQKQQQSKGAALINPYKISPTRSRDSQSAISDEVVICPICGASIQSSSNGNNAINAHIDACLNAKTVKQLAKKETLFADLKDAKPKKKRSLTDYFNGR</sequence>
<keyword evidence="15" id="KW-1185">Reference proteome</keyword>
<dbReference type="Pfam" id="PF11799">
    <property type="entry name" value="IMS_C"/>
    <property type="match status" value="1"/>
</dbReference>
<dbReference type="Gene3D" id="3.30.70.270">
    <property type="match status" value="1"/>
</dbReference>
<feature type="domain" description="UmuC" evidence="13">
    <location>
        <begin position="146"/>
        <end position="368"/>
    </location>
</feature>
<evidence type="ECO:0000256" key="4">
    <source>
        <dbReference type="ARBA" id="ARBA00022695"/>
    </source>
</evidence>
<dbReference type="SUPFAM" id="SSF56672">
    <property type="entry name" value="DNA/RNA polymerases"/>
    <property type="match status" value="1"/>
</dbReference>
<dbReference type="GO" id="GO:0006281">
    <property type="term" value="P:DNA repair"/>
    <property type="evidence" value="ECO:0007669"/>
    <property type="project" value="UniProtKB-KW"/>
</dbReference>
<evidence type="ECO:0000256" key="9">
    <source>
        <dbReference type="ARBA" id="ARBA00022932"/>
    </source>
</evidence>
<dbReference type="CDD" id="cd03586">
    <property type="entry name" value="PolY_Pol_IV_kappa"/>
    <property type="match status" value="1"/>
</dbReference>
<evidence type="ECO:0000256" key="6">
    <source>
        <dbReference type="ARBA" id="ARBA00022723"/>
    </source>
</evidence>
<protein>
    <recommendedName>
        <fullName evidence="2">DNA polymerase kappa</fullName>
        <ecNumber evidence="1">2.7.7.7</ecNumber>
    </recommendedName>
</protein>
<dbReference type="Gene3D" id="3.30.160.60">
    <property type="entry name" value="Classic Zinc Finger"/>
    <property type="match status" value="1"/>
</dbReference>